<dbReference type="PROSITE" id="PS51257">
    <property type="entry name" value="PROKAR_LIPOPROTEIN"/>
    <property type="match status" value="1"/>
</dbReference>
<dbReference type="InterPro" id="IPR020923">
    <property type="entry name" value="DNA_ligase_B"/>
</dbReference>
<comment type="catalytic activity">
    <reaction evidence="6 7">
        <text>NAD(+) + (deoxyribonucleotide)n-3'-hydroxyl + 5'-phospho-(deoxyribonucleotide)m = (deoxyribonucleotide)n+m + AMP + beta-nicotinamide D-nucleotide.</text>
        <dbReference type="EC" id="6.5.1.2"/>
    </reaction>
</comment>
<feature type="region of interest" description="Disordered" evidence="8">
    <location>
        <begin position="83"/>
        <end position="103"/>
    </location>
</feature>
<dbReference type="NCBIfam" id="NF005987">
    <property type="entry name" value="PRK08097.1"/>
    <property type="match status" value="1"/>
</dbReference>
<name>A0A061JR19_STUST</name>
<dbReference type="GO" id="GO:0003911">
    <property type="term" value="F:DNA ligase (NAD+) activity"/>
    <property type="evidence" value="ECO:0007669"/>
    <property type="project" value="UniProtKB-UniRule"/>
</dbReference>
<feature type="domain" description="NAD-dependent DNA ligase N-terminal" evidence="10">
    <location>
        <begin position="30"/>
        <end position="428"/>
    </location>
</feature>
<dbReference type="AlphaFoldDB" id="A0A061JR19"/>
<dbReference type="InterPro" id="IPR033136">
    <property type="entry name" value="DNA_ligase_CS"/>
</dbReference>
<keyword evidence="3 7" id="KW-0227">DNA damage</keyword>
<dbReference type="SUPFAM" id="SSF56091">
    <property type="entry name" value="DNA ligase/mRNA capping enzyme, catalytic domain"/>
    <property type="match status" value="1"/>
</dbReference>
<evidence type="ECO:0000256" key="4">
    <source>
        <dbReference type="ARBA" id="ARBA00023027"/>
    </source>
</evidence>
<keyword evidence="4 7" id="KW-0520">NAD</keyword>
<feature type="signal peptide" evidence="9">
    <location>
        <begin position="1"/>
        <end position="21"/>
    </location>
</feature>
<dbReference type="eggNOG" id="COG0272">
    <property type="taxonomic scope" value="Bacteria"/>
</dbReference>
<dbReference type="PROSITE" id="PS01056">
    <property type="entry name" value="DNA_LIGASE_N2"/>
    <property type="match status" value="1"/>
</dbReference>
<evidence type="ECO:0000256" key="7">
    <source>
        <dbReference type="HAMAP-Rule" id="MF_01587"/>
    </source>
</evidence>
<sequence>MLAMQRLIALSLYLFSHCALAACPDWTADQAAREITHLSQLLGQWDEAYHVHGQSLVDDEVYDQSRARLQQWRRCFTTASAEPDPLQGAAGTHPHPVAQTGLSKLPDEQAVRHWMARRDDLWIQPKVDGVAVTLVYRDGILQQAISRGDGRRGQDWSARVRQLPAVPRQVNSSAEIVLQGELYWRQPAHVQARDGGSGARGRVAGAMASHRLTAAEAASIGLFVWDWPNGPSRMNARLDGLAALGFDDSRRYTLSLAGFAEARHWREHWYRQALPFASDGVVLRQGSRPAGVRWQAEPPHWAVAWKYPLRTALAEVRRVDFRIGRSGRITPLLELEPVQLDDRRISRLSLGSLSRWEALDIRPGDQVTIVLAGQVIAQLQSVAWRSPVRASVDTPDPSRYHTLSCWRPEPGCRQQYLARLTWLGGKKGLRLPGIGSGTWAALLDAGLLGEPLAWLQLEHEQLAGLPGFGKARTERLLKAQRLAHRRSLGAWLAGLGMPAVRHIDTTPGWEALASRGEAAWLALPGIERATARRLQAFFSDPHIAAIRRTLQSAGIPGA</sequence>
<reference evidence="11 12" key="1">
    <citation type="journal article" date="2013" name="Genome Announc.">
        <title>Draft Genome of the Nitrogen-Fixing Bacterium Pseudomonas stutzeri Strain KOS6 Isolated from Industrial Hydrocarbon Sludge.</title>
        <authorList>
            <person name="Grigoryeva T.V."/>
            <person name="Laikov A.V."/>
            <person name="Naumova R.P."/>
            <person name="Manolov A.I."/>
            <person name="Larin A.K."/>
            <person name="Karpova I.Y."/>
            <person name="Semashko T.A."/>
            <person name="Alexeev D.G."/>
            <person name="Kostryukova E.S."/>
            <person name="Muller R."/>
            <person name="Govorun V.M."/>
        </authorList>
    </citation>
    <scope>NUCLEOTIDE SEQUENCE [LARGE SCALE GENOMIC DNA]</scope>
    <source>
        <strain evidence="11 12">KOS6</strain>
    </source>
</reference>
<dbReference type="InterPro" id="IPR012340">
    <property type="entry name" value="NA-bd_OB-fold"/>
</dbReference>
<evidence type="ECO:0000256" key="1">
    <source>
        <dbReference type="ARBA" id="ARBA00022598"/>
    </source>
</evidence>
<dbReference type="Gene3D" id="1.10.150.20">
    <property type="entry name" value="5' to 3' exonuclease, C-terminal subdomain"/>
    <property type="match status" value="1"/>
</dbReference>
<dbReference type="PANTHER" id="PTHR47810">
    <property type="entry name" value="DNA LIGASE"/>
    <property type="match status" value="1"/>
</dbReference>
<dbReference type="Pfam" id="PF01653">
    <property type="entry name" value="DNA_ligase_aden"/>
    <property type="match status" value="1"/>
</dbReference>
<evidence type="ECO:0000313" key="11">
    <source>
        <dbReference type="EMBL" id="EWC42186.1"/>
    </source>
</evidence>
<dbReference type="SUPFAM" id="SSF50249">
    <property type="entry name" value="Nucleic acid-binding proteins"/>
    <property type="match status" value="1"/>
</dbReference>
<evidence type="ECO:0000256" key="8">
    <source>
        <dbReference type="SAM" id="MobiDB-lite"/>
    </source>
</evidence>
<dbReference type="SMART" id="SM00532">
    <property type="entry name" value="LIGANc"/>
    <property type="match status" value="1"/>
</dbReference>
<proteinExistence type="inferred from homology"/>
<feature type="active site" description="N6-AMP-lysine intermediate" evidence="7">
    <location>
        <position position="126"/>
    </location>
</feature>
<dbReference type="GO" id="GO:0006260">
    <property type="term" value="P:DNA replication"/>
    <property type="evidence" value="ECO:0007669"/>
    <property type="project" value="UniProtKB-KW"/>
</dbReference>
<dbReference type="EC" id="6.5.1.2" evidence="7"/>
<dbReference type="InterPro" id="IPR013839">
    <property type="entry name" value="DNAligase_adenylation"/>
</dbReference>
<keyword evidence="1 7" id="KW-0436">Ligase</keyword>
<dbReference type="EMBL" id="AMCZ02000005">
    <property type="protein sequence ID" value="EWC42186.1"/>
    <property type="molecule type" value="Genomic_DNA"/>
</dbReference>
<comment type="function">
    <text evidence="7">Catalyzes the formation of phosphodiester linkages between 5'-phosphoryl and 3'-hydroxyl groups in double-stranded DNA using NAD as a coenzyme and as the energy source for the reaction.</text>
</comment>
<comment type="caution">
    <text evidence="11">The sequence shown here is derived from an EMBL/GenBank/DDBJ whole genome shotgun (WGS) entry which is preliminary data.</text>
</comment>
<dbReference type="Pfam" id="PF03120">
    <property type="entry name" value="OB_DNA_ligase"/>
    <property type="match status" value="1"/>
</dbReference>
<dbReference type="GO" id="GO:0006281">
    <property type="term" value="P:DNA repair"/>
    <property type="evidence" value="ECO:0007669"/>
    <property type="project" value="UniProtKB-KW"/>
</dbReference>
<organism evidence="11 12">
    <name type="scientific">Stutzerimonas stutzeri KOS6</name>
    <dbReference type="NCBI Taxonomy" id="1218352"/>
    <lineage>
        <taxon>Bacteria</taxon>
        <taxon>Pseudomonadati</taxon>
        <taxon>Pseudomonadota</taxon>
        <taxon>Gammaproteobacteria</taxon>
        <taxon>Pseudomonadales</taxon>
        <taxon>Pseudomonadaceae</taxon>
        <taxon>Stutzerimonas</taxon>
    </lineage>
</organism>
<keyword evidence="9" id="KW-0732">Signal</keyword>
<dbReference type="Gene3D" id="1.10.287.610">
    <property type="entry name" value="Helix hairpin bin"/>
    <property type="match status" value="1"/>
</dbReference>
<gene>
    <name evidence="7" type="primary">ligB</name>
    <name evidence="11" type="ORF">B597_006035</name>
</gene>
<dbReference type="InterPro" id="IPR004150">
    <property type="entry name" value="NAD_DNA_ligase_OB"/>
</dbReference>
<evidence type="ECO:0000256" key="3">
    <source>
        <dbReference type="ARBA" id="ARBA00022763"/>
    </source>
</evidence>
<dbReference type="InterPro" id="IPR010994">
    <property type="entry name" value="RuvA_2-like"/>
</dbReference>
<dbReference type="HAMAP" id="MF_01587">
    <property type="entry name" value="DNA_ligase_B"/>
    <property type="match status" value="1"/>
</dbReference>
<dbReference type="SUPFAM" id="SSF47781">
    <property type="entry name" value="RuvA domain 2-like"/>
    <property type="match status" value="1"/>
</dbReference>
<evidence type="ECO:0000313" key="12">
    <source>
        <dbReference type="Proteomes" id="UP000026923"/>
    </source>
</evidence>
<evidence type="ECO:0000256" key="9">
    <source>
        <dbReference type="SAM" id="SignalP"/>
    </source>
</evidence>
<keyword evidence="2 7" id="KW-0235">DNA replication</keyword>
<dbReference type="HOGENOM" id="CLU_489786_0_0_6"/>
<dbReference type="PANTHER" id="PTHR47810:SF1">
    <property type="entry name" value="DNA LIGASE B"/>
    <property type="match status" value="1"/>
</dbReference>
<keyword evidence="5 7" id="KW-0234">DNA repair</keyword>
<feature type="chain" id="PRO_5001602124" description="DNA ligase B" evidence="9">
    <location>
        <begin position="22"/>
        <end position="558"/>
    </location>
</feature>
<evidence type="ECO:0000256" key="6">
    <source>
        <dbReference type="ARBA" id="ARBA00034005"/>
    </source>
</evidence>
<dbReference type="InterPro" id="IPR050326">
    <property type="entry name" value="NAD_dep_DNA_ligaseB"/>
</dbReference>
<accession>A0A061JR19</accession>
<dbReference type="InterPro" id="IPR013840">
    <property type="entry name" value="DNAligase_N"/>
</dbReference>
<protein>
    <recommendedName>
        <fullName evidence="7">DNA ligase B</fullName>
        <ecNumber evidence="7">6.5.1.2</ecNumber>
    </recommendedName>
    <alternativeName>
        <fullName evidence="7">Polydeoxyribonucleotide synthase [NAD(+)] B</fullName>
    </alternativeName>
</protein>
<evidence type="ECO:0000256" key="2">
    <source>
        <dbReference type="ARBA" id="ARBA00022705"/>
    </source>
</evidence>
<comment type="similarity">
    <text evidence="7">Belongs to the NAD-dependent DNA ligase family. LigB subfamily.</text>
</comment>
<dbReference type="Proteomes" id="UP000026923">
    <property type="component" value="Unassembled WGS sequence"/>
</dbReference>
<dbReference type="Gene3D" id="3.30.470.30">
    <property type="entry name" value="DNA ligase/mRNA capping enzyme"/>
    <property type="match status" value="1"/>
</dbReference>
<evidence type="ECO:0000259" key="10">
    <source>
        <dbReference type="SMART" id="SM00532"/>
    </source>
</evidence>
<evidence type="ECO:0000256" key="5">
    <source>
        <dbReference type="ARBA" id="ARBA00023204"/>
    </source>
</evidence>
<dbReference type="Gene3D" id="2.40.50.140">
    <property type="entry name" value="Nucleic acid-binding proteins"/>
    <property type="match status" value="1"/>
</dbReference>